<evidence type="ECO:0000256" key="3">
    <source>
        <dbReference type="ARBA" id="ARBA00022692"/>
    </source>
</evidence>
<accession>Q1ZT77</accession>
<dbReference type="InterPro" id="IPR036259">
    <property type="entry name" value="MFS_trans_sf"/>
</dbReference>
<feature type="transmembrane region" description="Helical" evidence="6">
    <location>
        <begin position="139"/>
        <end position="161"/>
    </location>
</feature>
<feature type="transmembrane region" description="Helical" evidence="6">
    <location>
        <begin position="215"/>
        <end position="235"/>
    </location>
</feature>
<feature type="transmembrane region" description="Helical" evidence="6">
    <location>
        <begin position="247"/>
        <end position="268"/>
    </location>
</feature>
<dbReference type="PANTHER" id="PTHR42718">
    <property type="entry name" value="MAJOR FACILITATOR SUPERFAMILY MULTIDRUG TRANSPORTER MFSC"/>
    <property type="match status" value="1"/>
</dbReference>
<dbReference type="AlphaFoldDB" id="Q1ZT77"/>
<evidence type="ECO:0000256" key="5">
    <source>
        <dbReference type="ARBA" id="ARBA00023136"/>
    </source>
</evidence>
<evidence type="ECO:0000259" key="7">
    <source>
        <dbReference type="PROSITE" id="PS50850"/>
    </source>
</evidence>
<dbReference type="EMBL" id="AAOJ01000002">
    <property type="protein sequence ID" value="EAS64750.1"/>
    <property type="molecule type" value="Genomic_DNA"/>
</dbReference>
<dbReference type="InterPro" id="IPR020846">
    <property type="entry name" value="MFS_dom"/>
</dbReference>
<reference evidence="8 9" key="1">
    <citation type="journal article" date="2009" name="Proc. Natl. Acad. Sci. U.S.A.">
        <title>The genomic basis of trophic strategy in marine bacteria.</title>
        <authorList>
            <person name="Lauro F.M."/>
            <person name="McDougald D."/>
            <person name="Thomas T."/>
            <person name="Williams T.J."/>
            <person name="Egan S."/>
            <person name="Rice S."/>
            <person name="DeMaere M.Z."/>
            <person name="Ting L."/>
            <person name="Ertan H."/>
            <person name="Johnson J."/>
            <person name="Ferriera S."/>
            <person name="Lapidus A."/>
            <person name="Anderson I."/>
            <person name="Kyrpides N."/>
            <person name="Munk A.C."/>
            <person name="Detter C."/>
            <person name="Han C.S."/>
            <person name="Brown M.V."/>
            <person name="Robb F.T."/>
            <person name="Kjelleberg S."/>
            <person name="Cavicchioli R."/>
        </authorList>
    </citation>
    <scope>NUCLEOTIDE SEQUENCE [LARGE SCALE GENOMIC DNA]</scope>
    <source>
        <strain evidence="8 9">S14</strain>
    </source>
</reference>
<dbReference type="Proteomes" id="UP000001603">
    <property type="component" value="Unassembled WGS sequence"/>
</dbReference>
<dbReference type="GO" id="GO:0016020">
    <property type="term" value="C:membrane"/>
    <property type="evidence" value="ECO:0007669"/>
    <property type="project" value="UniProtKB-SubCell"/>
</dbReference>
<keyword evidence="2" id="KW-0813">Transport</keyword>
<evidence type="ECO:0000256" key="1">
    <source>
        <dbReference type="ARBA" id="ARBA00004141"/>
    </source>
</evidence>
<evidence type="ECO:0000313" key="8">
    <source>
        <dbReference type="EMBL" id="EAS64750.1"/>
    </source>
</evidence>
<dbReference type="Pfam" id="PF07690">
    <property type="entry name" value="MFS_1"/>
    <property type="match status" value="1"/>
</dbReference>
<feature type="transmembrane region" description="Helical" evidence="6">
    <location>
        <begin position="106"/>
        <end position="127"/>
    </location>
</feature>
<feature type="transmembrane region" description="Helical" evidence="6">
    <location>
        <begin position="335"/>
        <end position="354"/>
    </location>
</feature>
<name>Q1ZT77_PHOAS</name>
<dbReference type="GO" id="GO:0022857">
    <property type="term" value="F:transmembrane transporter activity"/>
    <property type="evidence" value="ECO:0007669"/>
    <property type="project" value="InterPro"/>
</dbReference>
<proteinExistence type="predicted"/>
<evidence type="ECO:0000256" key="2">
    <source>
        <dbReference type="ARBA" id="ARBA00022448"/>
    </source>
</evidence>
<dbReference type="SUPFAM" id="SSF103473">
    <property type="entry name" value="MFS general substrate transporter"/>
    <property type="match status" value="1"/>
</dbReference>
<feature type="transmembrane region" description="Helical" evidence="6">
    <location>
        <begin position="167"/>
        <end position="189"/>
    </location>
</feature>
<evidence type="ECO:0000256" key="4">
    <source>
        <dbReference type="ARBA" id="ARBA00022989"/>
    </source>
</evidence>
<dbReference type="PANTHER" id="PTHR42718:SF9">
    <property type="entry name" value="MAJOR FACILITATOR SUPERFAMILY MULTIDRUG TRANSPORTER MFSC"/>
    <property type="match status" value="1"/>
</dbReference>
<feature type="transmembrane region" description="Helical" evidence="6">
    <location>
        <begin position="55"/>
        <end position="73"/>
    </location>
</feature>
<evidence type="ECO:0000256" key="6">
    <source>
        <dbReference type="SAM" id="Phobius"/>
    </source>
</evidence>
<dbReference type="HOGENOM" id="CLU_001265_47_1_6"/>
<evidence type="ECO:0000313" key="9">
    <source>
        <dbReference type="Proteomes" id="UP000001603"/>
    </source>
</evidence>
<feature type="transmembrane region" description="Helical" evidence="6">
    <location>
        <begin position="305"/>
        <end position="323"/>
    </location>
</feature>
<feature type="transmembrane region" description="Helical" evidence="6">
    <location>
        <begin position="80"/>
        <end position="100"/>
    </location>
</feature>
<dbReference type="Gene3D" id="1.20.1720.10">
    <property type="entry name" value="Multidrug resistance protein D"/>
    <property type="match status" value="1"/>
</dbReference>
<feature type="transmembrane region" description="Helical" evidence="6">
    <location>
        <begin position="360"/>
        <end position="380"/>
    </location>
</feature>
<gene>
    <name evidence="8" type="ORF">VAS14_03503</name>
</gene>
<protein>
    <recommendedName>
        <fullName evidence="7">Major facilitator superfamily (MFS) profile domain-containing protein</fullName>
    </recommendedName>
</protein>
<organism evidence="8 9">
    <name type="scientific">Photobacterium angustum (strain S14 / CCUG 15956)</name>
    <name type="common">Vibrio sp. (strain S14 / CCUG 15956)</name>
    <dbReference type="NCBI Taxonomy" id="314292"/>
    <lineage>
        <taxon>Bacteria</taxon>
        <taxon>Pseudomonadati</taxon>
        <taxon>Pseudomonadota</taxon>
        <taxon>Gammaproteobacteria</taxon>
        <taxon>Vibrionales</taxon>
        <taxon>Vibrionaceae</taxon>
        <taxon>Photobacterium</taxon>
    </lineage>
</organism>
<keyword evidence="3 6" id="KW-0812">Transmembrane</keyword>
<keyword evidence="4 6" id="KW-1133">Transmembrane helix</keyword>
<dbReference type="eggNOG" id="COG2814">
    <property type="taxonomic scope" value="Bacteria"/>
</dbReference>
<dbReference type="InterPro" id="IPR011701">
    <property type="entry name" value="MFS"/>
</dbReference>
<comment type="subcellular location">
    <subcellularLocation>
        <location evidence="1">Membrane</location>
        <topology evidence="1">Multi-pass membrane protein</topology>
    </subcellularLocation>
</comment>
<comment type="caution">
    <text evidence="8">The sequence shown here is derived from an EMBL/GenBank/DDBJ whole genome shotgun (WGS) entry which is preliminary data.</text>
</comment>
<feature type="domain" description="Major facilitator superfamily (MFS) profile" evidence="7">
    <location>
        <begin position="14"/>
        <end position="389"/>
    </location>
</feature>
<feature type="transmembrane region" description="Helical" evidence="6">
    <location>
        <begin position="280"/>
        <end position="299"/>
    </location>
</feature>
<keyword evidence="5 6" id="KW-0472">Membrane</keyword>
<sequence length="398" mass="43090">MIKLQEEVMNKKTISTLLAVSLLMFPQLIETMYSPALTSIKNHFSVTTSEAAQALSLFFMVFAVGVVFWGTMCDVIGRRLSTLLGIAICIASATFCYYSPTFQGLLYGFGACAFGAAVGSVCTQTILRDSFEGASLTRIFSIASTSIGLSPVIGMLLGSWLTAHGGYTWVFAAMVIMLSLLLLWGGFALPETKPNHIKRDSLFLVANKMIRDGHIWYIALMVGLANIALFSYYSIAPFMFEHLGASVKFFGNTSFVLAAGSILGSLLNIRLIRKHIRGDIIVMLSTLMMLAAGLGVYLLQETVWFFIPMALVSLSFGLALPNLFSTALINYRNHLGTAGALLGLFYYLIIGFGLDHAAHVGNLAMTLLVCGGCSFVLVLLKLFTAKTSKQTSENATTS</sequence>
<dbReference type="PROSITE" id="PS50850">
    <property type="entry name" value="MFS"/>
    <property type="match status" value="1"/>
</dbReference>